<dbReference type="Pfam" id="PF00149">
    <property type="entry name" value="Metallophos"/>
    <property type="match status" value="1"/>
</dbReference>
<dbReference type="PANTHER" id="PTHR22953:SF153">
    <property type="entry name" value="PURPLE ACID PHOSPHATASE"/>
    <property type="match status" value="1"/>
</dbReference>
<dbReference type="EMBL" id="LT158599">
    <property type="protein sequence ID" value="CVK32657.1"/>
    <property type="molecule type" value="Genomic_DNA"/>
</dbReference>
<dbReference type="SUPFAM" id="SSF56300">
    <property type="entry name" value="Metallo-dependent phosphatases"/>
    <property type="match status" value="1"/>
</dbReference>
<dbReference type="InterPro" id="IPR013783">
    <property type="entry name" value="Ig-like_fold"/>
</dbReference>
<dbReference type="SMART" id="SM00089">
    <property type="entry name" value="PKD"/>
    <property type="match status" value="1"/>
</dbReference>
<dbReference type="InterPro" id="IPR035986">
    <property type="entry name" value="PKD_dom_sf"/>
</dbReference>
<dbReference type="AlphaFoldDB" id="A0A0X3BKG9"/>
<dbReference type="Gene3D" id="1.25.40.10">
    <property type="entry name" value="Tetratricopeptide repeat domain"/>
    <property type="match status" value="1"/>
</dbReference>
<name>A0A0X3BKG9_9EURY</name>
<organism evidence="3 4">
    <name type="scientific">Methanoculleus bourgensis</name>
    <dbReference type="NCBI Taxonomy" id="83986"/>
    <lineage>
        <taxon>Archaea</taxon>
        <taxon>Methanobacteriati</taxon>
        <taxon>Methanobacteriota</taxon>
        <taxon>Stenosarchaea group</taxon>
        <taxon>Methanomicrobia</taxon>
        <taxon>Methanomicrobiales</taxon>
        <taxon>Methanomicrobiaceae</taxon>
        <taxon>Methanoculleus</taxon>
    </lineage>
</organism>
<evidence type="ECO:0000256" key="1">
    <source>
        <dbReference type="ARBA" id="ARBA00022729"/>
    </source>
</evidence>
<dbReference type="PROSITE" id="PS50093">
    <property type="entry name" value="PKD"/>
    <property type="match status" value="1"/>
</dbReference>
<dbReference type="Proteomes" id="UP000069850">
    <property type="component" value="Chromosome 1"/>
</dbReference>
<dbReference type="InterPro" id="IPR022409">
    <property type="entry name" value="PKD/Chitinase_dom"/>
</dbReference>
<dbReference type="InterPro" id="IPR011990">
    <property type="entry name" value="TPR-like_helical_dom_sf"/>
</dbReference>
<dbReference type="SUPFAM" id="SSF49363">
    <property type="entry name" value="Purple acid phosphatase, N-terminal domain"/>
    <property type="match status" value="1"/>
</dbReference>
<dbReference type="Pfam" id="PF18911">
    <property type="entry name" value="PKD_4"/>
    <property type="match status" value="1"/>
</dbReference>
<protein>
    <submittedName>
        <fullName evidence="3">Putative Peroxidase</fullName>
        <ecNumber evidence="3">1.11.1.7</ecNumber>
    </submittedName>
</protein>
<dbReference type="InterPro" id="IPR039331">
    <property type="entry name" value="PAPs-like"/>
</dbReference>
<dbReference type="InterPro" id="IPR000601">
    <property type="entry name" value="PKD_dom"/>
</dbReference>
<dbReference type="GO" id="GO:0046872">
    <property type="term" value="F:metal ion binding"/>
    <property type="evidence" value="ECO:0007669"/>
    <property type="project" value="InterPro"/>
</dbReference>
<dbReference type="Gene3D" id="2.60.40.10">
    <property type="entry name" value="Immunoglobulins"/>
    <property type="match status" value="1"/>
</dbReference>
<dbReference type="KEGG" id="mema:MMAB1_1444"/>
<evidence type="ECO:0000313" key="3">
    <source>
        <dbReference type="EMBL" id="CVK32657.1"/>
    </source>
</evidence>
<dbReference type="InterPro" id="IPR004843">
    <property type="entry name" value="Calcineurin-like_PHP"/>
</dbReference>
<dbReference type="GeneID" id="70638087"/>
<evidence type="ECO:0000259" key="2">
    <source>
        <dbReference type="PROSITE" id="PS50093"/>
    </source>
</evidence>
<sequence>MKPQHGIALVLLIALIAGAAAAGGTPPAPALPHQFFGDVTIGGSPAPAGTTITAMIGDTECGSILVTDAGRYGDPDWRLGNRLLVTGTADQNGETITFLVDGAAAKETATFTSGAVTRLDLSFEKTVATPTARFKTNITTGPAPLAVAFTDTSTDADSWSWDFGDGTTSADQNPTHTYATPGTYTANLTVANAAGSSSATATITVREKDAVEIVRGPYLTGTTTTATVVNWMAQEPVAGTVEYADDAYYTAKGGYEKSVAGTAEAGFHHITLEGLTPDTLYHYRVTAGSTTTGDYTFRTFPEDGGFTFVVYGDTQRPANIKLVADRIAEEEPLFVLHTGDQVNGVESASEWNDFFRKSGRMLANTTIYTTMGNHEKNHTAYYENFGLPQRYSFTCSDAQFAVLDDNNWVDINRESVWLKDDLDSDAAWKFVAHHHPPYSSTPDRSGGWILLRVWGETMRNAGVSAVFNGHVHAYERYVVDGINYVVGGTGAGPLYRLGDNKPEGYQTSLEDTLGYTKVTLYPNGTAVAGFVKVARLSDDANVLEVYPPGSVFETYTMTRPPRADLAAVNLTVPGDITAGTACTVTGTVKNVLRRATALTCEIMDQQARAEALGGIVDLAAVLAVEDGDLDLLHGMRVLSASLLEPDYCLFAMGKVIHGLIMYGIEQLSLRALDEATQILTQITDPSLQRQLVDPLIEGYIRVGSLQAADQLSRGGARVFEGMMEPFEIALDLLKTSTPREEISIKIASYVDIMLEYTQVYASPIFAVPMALLSLEIEGEYERTAMIQRILTFFTEYVREFDSADPYEVMAYLLEGIEGATAAPQVLELMYRLFEHTGDVYARYSGMYRIVSAYSALENVERAEEIIRRLHETIGTITDPSIHAIMLSDLAGLMAGIDHVAARTYLDEAQEMLEFVDPDREAFVRKNLIYAARNLNAVNRQETDVDWAVEQVGRIEDPVEYVDALAAVFDMISEPAQRKEILSAMCHTVVSIPSPYIRLSMLFDVARFAENYGDEEEIDELLEGMEKTAGSIQIPFITAMTRQRMARMLFSFYRKTGKPAVQQRAIDVVSTIDDDRIRYSMMVQLEQAMPQSWMNTVFGRILNCREKIRRGEYTTKDMVALDRTIRAAPDRAKRAIYYTELFLIARNAGQHELADRMLLCALDEARIIRPLSRRAFVLGDMACRIYAERYDDRSREILDMAVSEALNIRDTAVRDEVYDELDMSIRVVQEHWL</sequence>
<accession>A0A0X3BKG9</accession>
<dbReference type="SUPFAM" id="SSF49299">
    <property type="entry name" value="PKD domain"/>
    <property type="match status" value="1"/>
</dbReference>
<dbReference type="InterPro" id="IPR015914">
    <property type="entry name" value="PAPs_N"/>
</dbReference>
<dbReference type="InterPro" id="IPR008963">
    <property type="entry name" value="Purple_acid_Pase-like_N"/>
</dbReference>
<dbReference type="InterPro" id="IPR029052">
    <property type="entry name" value="Metallo-depent_PP-like"/>
</dbReference>
<dbReference type="EC" id="1.11.1.7" evidence="3"/>
<dbReference type="RefSeq" id="WP_238320535.1">
    <property type="nucleotide sequence ID" value="NZ_LT158599.1"/>
</dbReference>
<evidence type="ECO:0000313" key="4">
    <source>
        <dbReference type="Proteomes" id="UP000069850"/>
    </source>
</evidence>
<reference evidence="3 4" key="1">
    <citation type="submission" date="2016-01" db="EMBL/GenBank/DDBJ databases">
        <authorList>
            <person name="Manzoor S."/>
        </authorList>
    </citation>
    <scope>NUCLEOTIDE SEQUENCE [LARGE SCALE GENOMIC DNA]</scope>
    <source>
        <strain evidence="3">Methanoculleus sp MAB1</strain>
    </source>
</reference>
<dbReference type="Gene3D" id="3.60.21.10">
    <property type="match status" value="1"/>
</dbReference>
<dbReference type="GO" id="GO:0003993">
    <property type="term" value="F:acid phosphatase activity"/>
    <property type="evidence" value="ECO:0007669"/>
    <property type="project" value="InterPro"/>
</dbReference>
<feature type="domain" description="PKD" evidence="2">
    <location>
        <begin position="158"/>
        <end position="205"/>
    </location>
</feature>
<keyword evidence="3" id="KW-0560">Oxidoreductase</keyword>
<dbReference type="GO" id="GO:0140825">
    <property type="term" value="F:lactoperoxidase activity"/>
    <property type="evidence" value="ECO:0007669"/>
    <property type="project" value="UniProtKB-EC"/>
</dbReference>
<dbReference type="Pfam" id="PF16656">
    <property type="entry name" value="Pur_ac_phosph_N"/>
    <property type="match status" value="1"/>
</dbReference>
<dbReference type="Gene3D" id="2.60.40.380">
    <property type="entry name" value="Purple acid phosphatase-like, N-terminal"/>
    <property type="match status" value="1"/>
</dbReference>
<dbReference type="PANTHER" id="PTHR22953">
    <property type="entry name" value="ACID PHOSPHATASE RELATED"/>
    <property type="match status" value="1"/>
</dbReference>
<gene>
    <name evidence="3" type="ORF">MMAB1_1444</name>
</gene>
<dbReference type="CDD" id="cd00146">
    <property type="entry name" value="PKD"/>
    <property type="match status" value="1"/>
</dbReference>
<proteinExistence type="predicted"/>
<keyword evidence="1" id="KW-0732">Signal</keyword>
<dbReference type="FunFam" id="2.60.40.10:FF:000270">
    <property type="entry name" value="Cell surface protein"/>
    <property type="match status" value="1"/>
</dbReference>
<keyword evidence="3" id="KW-0575">Peroxidase</keyword>